<dbReference type="GO" id="GO:1990404">
    <property type="term" value="F:NAD+-protein mono-ADP-ribosyltransferase activity"/>
    <property type="evidence" value="ECO:0007669"/>
    <property type="project" value="TreeGrafter"/>
</dbReference>
<dbReference type="Gene3D" id="3.90.228.10">
    <property type="match status" value="1"/>
</dbReference>
<dbReference type="PROSITE" id="PS50172">
    <property type="entry name" value="BRCT"/>
    <property type="match status" value="1"/>
</dbReference>
<dbReference type="InterPro" id="IPR004102">
    <property type="entry name" value="Poly(ADP-ribose)pol_reg_dom"/>
</dbReference>
<reference evidence="21" key="1">
    <citation type="submission" date="2015-10" db="EMBL/GenBank/DDBJ databases">
        <authorList>
            <person name="Regsiter A."/>
            <person name="william w."/>
        </authorList>
    </citation>
    <scope>NUCLEOTIDE SEQUENCE</scope>
    <source>
        <strain evidence="21">Montdore</strain>
    </source>
</reference>
<evidence type="ECO:0000256" key="2">
    <source>
        <dbReference type="ARBA" id="ARBA00022676"/>
    </source>
</evidence>
<dbReference type="Pfam" id="PF05406">
    <property type="entry name" value="WGR"/>
    <property type="match status" value="1"/>
</dbReference>
<evidence type="ECO:0000256" key="3">
    <source>
        <dbReference type="ARBA" id="ARBA00022679"/>
    </source>
</evidence>
<evidence type="ECO:0000256" key="5">
    <source>
        <dbReference type="ARBA" id="ARBA00022723"/>
    </source>
</evidence>
<keyword evidence="4" id="KW-0548">Nucleotidyltransferase</keyword>
<dbReference type="EC" id="2.4.2.-" evidence="15"/>
<dbReference type="GO" id="GO:0016779">
    <property type="term" value="F:nucleotidyltransferase activity"/>
    <property type="evidence" value="ECO:0007669"/>
    <property type="project" value="UniProtKB-KW"/>
</dbReference>
<dbReference type="GO" id="GO:0008270">
    <property type="term" value="F:zinc ion binding"/>
    <property type="evidence" value="ECO:0007669"/>
    <property type="project" value="UniProtKB-KW"/>
</dbReference>
<evidence type="ECO:0000256" key="13">
    <source>
        <dbReference type="ARBA" id="ARBA00024347"/>
    </source>
</evidence>
<keyword evidence="2 15" id="KW-0328">Glycosyltransferase</keyword>
<dbReference type="Pfam" id="PF02877">
    <property type="entry name" value="PARP_reg"/>
    <property type="match status" value="1"/>
</dbReference>
<evidence type="ECO:0000259" key="20">
    <source>
        <dbReference type="PROSITE" id="PS51977"/>
    </source>
</evidence>
<keyword evidence="10 15" id="KW-0520">NAD</keyword>
<gene>
    <name evidence="21" type="ORF">GSTUAT00006765001</name>
</gene>
<dbReference type="Proteomes" id="UP001412239">
    <property type="component" value="Unassembled WGS sequence"/>
</dbReference>
<name>A0A292PRR2_9PEZI</name>
<evidence type="ECO:0000256" key="10">
    <source>
        <dbReference type="ARBA" id="ARBA00023027"/>
    </source>
</evidence>
<feature type="region of interest" description="Disordered" evidence="16">
    <location>
        <begin position="153"/>
        <end position="207"/>
    </location>
</feature>
<evidence type="ECO:0000256" key="14">
    <source>
        <dbReference type="ARBA" id="ARBA00033987"/>
    </source>
</evidence>
<feature type="domain" description="PARP alpha-helical" evidence="19">
    <location>
        <begin position="351"/>
        <end position="481"/>
    </location>
</feature>
<dbReference type="GO" id="GO:0003677">
    <property type="term" value="F:DNA binding"/>
    <property type="evidence" value="ECO:0007669"/>
    <property type="project" value="UniProtKB-KW"/>
</dbReference>
<dbReference type="InterPro" id="IPR001357">
    <property type="entry name" value="BRCT_dom"/>
</dbReference>
<sequence>MVFSNLVVAVSGTHKGYTQGIHPACSSYSSQSPINTSTAKLEELVLANGGSFAKVIDGDVTHLLTTRVDFDKGSLKVKSAKEIDGLKIVNLDWLLESIENGKRSDEGVFLVGGGGSMTAASSALAAPVATKAEPEELPKKRARGKVAGSLPAAKVAINDGESEEETKPAAKKAKPMPVGKGKGKGKAKEEPGEEEGEEEDRKTEEVKMKTVVKKGKAPVDELCPIAGKAHVYVDPNGLVYDATLNQANIGNNNNKFYYLQLLEGDATKTYSVFAHWGRVGDRGQSKLYAQNVDLFSATHQFEKRFRSKTGQVWAKRAEALGGAGKYTFLERNYEEDEDEQDEEMKGVEEVKSKLGKALQNLISLIFDTKMMQQSMSSMSYDAAKLPLGKLSKSTISQGYQVLKDIGQVIEEAPGWKRDYAEYGRSRNDILTELSNRYYSIVPHVFPGRARPTIICSDELLKREVSLVENLADMVITTKLLKETKAEKTPNVNILDKQFDSLGLNEATALDRSSKEFNFLEAYVKKTHGHTHYQKLHVEEIFRVHRAVEEERWRADGWDELSNSDRRLLWHGSRTTNFPGILSQGLRIAPPEAPVNGYMFDKGIYLADIVSKSANYCCAYASDNTGLLLLCEAQLGDPMYECGNADYHAATKCRQAGRLATKGLGSTAPLKWEDAGVVHGDLKGVQMPMVTGQEANVTGNTTKGGNQLVLQYNEYIVYNVSQVKIRYLFRVKFS</sequence>
<evidence type="ECO:0000259" key="19">
    <source>
        <dbReference type="PROSITE" id="PS51060"/>
    </source>
</evidence>
<comment type="catalytic activity">
    <reaction evidence="14">
        <text>NAD(+) + (ADP-D-ribosyl)n-acceptor = nicotinamide + (ADP-D-ribosyl)n+1-acceptor + H(+).</text>
        <dbReference type="EC" id="2.4.2.30"/>
    </reaction>
</comment>
<evidence type="ECO:0000259" key="17">
    <source>
        <dbReference type="PROSITE" id="PS50172"/>
    </source>
</evidence>
<dbReference type="PANTHER" id="PTHR10459">
    <property type="entry name" value="DNA LIGASE"/>
    <property type="match status" value="1"/>
</dbReference>
<evidence type="ECO:0000256" key="15">
    <source>
        <dbReference type="RuleBase" id="RU362114"/>
    </source>
</evidence>
<dbReference type="Pfam" id="PF00644">
    <property type="entry name" value="PARP"/>
    <property type="match status" value="1"/>
</dbReference>
<keyword evidence="11" id="KW-0238">DNA-binding</keyword>
<dbReference type="SUPFAM" id="SSF47587">
    <property type="entry name" value="Domain of poly(ADP-ribose) polymerase"/>
    <property type="match status" value="1"/>
</dbReference>
<dbReference type="GO" id="GO:0003950">
    <property type="term" value="F:NAD+ poly-ADP-ribosyltransferase activity"/>
    <property type="evidence" value="ECO:0007669"/>
    <property type="project" value="UniProtKB-UniRule"/>
</dbReference>
<feature type="domain" description="WGR" evidence="20">
    <location>
        <begin position="228"/>
        <end position="326"/>
    </location>
</feature>
<evidence type="ECO:0000259" key="18">
    <source>
        <dbReference type="PROSITE" id="PS51059"/>
    </source>
</evidence>
<protein>
    <recommendedName>
        <fullName evidence="15">Poly [ADP-ribose] polymerase</fullName>
        <shortName evidence="15">PARP</shortName>
        <ecNumber evidence="15">2.4.2.-</ecNumber>
    </recommendedName>
</protein>
<comment type="similarity">
    <text evidence="13">Belongs to the ARTD/PARP family.</text>
</comment>
<dbReference type="PROSITE" id="PS51060">
    <property type="entry name" value="PARP_ALPHA_HD"/>
    <property type="match status" value="1"/>
</dbReference>
<evidence type="ECO:0000256" key="1">
    <source>
        <dbReference type="ARBA" id="ARBA00004123"/>
    </source>
</evidence>
<keyword evidence="7" id="KW-0013">ADP-ribosylation</keyword>
<keyword evidence="12" id="KW-0539">Nucleus</keyword>
<dbReference type="SUPFAM" id="SSF56399">
    <property type="entry name" value="ADP-ribosylation"/>
    <property type="match status" value="1"/>
</dbReference>
<dbReference type="PANTHER" id="PTHR10459:SF60">
    <property type="entry name" value="POLY [ADP-RIBOSE] POLYMERASE 2"/>
    <property type="match status" value="1"/>
</dbReference>
<evidence type="ECO:0000256" key="4">
    <source>
        <dbReference type="ARBA" id="ARBA00022695"/>
    </source>
</evidence>
<keyword evidence="9" id="KW-0862">Zinc</keyword>
<dbReference type="InterPro" id="IPR036420">
    <property type="entry name" value="BRCT_dom_sf"/>
</dbReference>
<keyword evidence="22" id="KW-1185">Reference proteome</keyword>
<evidence type="ECO:0000313" key="22">
    <source>
        <dbReference type="Proteomes" id="UP001412239"/>
    </source>
</evidence>
<evidence type="ECO:0000256" key="8">
    <source>
        <dbReference type="ARBA" id="ARBA00022771"/>
    </source>
</evidence>
<organism evidence="21 22">
    <name type="scientific">Tuber aestivum</name>
    <name type="common">summer truffle</name>
    <dbReference type="NCBI Taxonomy" id="59557"/>
    <lineage>
        <taxon>Eukaryota</taxon>
        <taxon>Fungi</taxon>
        <taxon>Dikarya</taxon>
        <taxon>Ascomycota</taxon>
        <taxon>Pezizomycotina</taxon>
        <taxon>Pezizomycetes</taxon>
        <taxon>Pezizales</taxon>
        <taxon>Tuberaceae</taxon>
        <taxon>Tuber</taxon>
    </lineage>
</organism>
<dbReference type="EMBL" id="LN891096">
    <property type="protein sequence ID" value="CUS09157.1"/>
    <property type="molecule type" value="Genomic_DNA"/>
</dbReference>
<keyword evidence="3 15" id="KW-0808">Transferase</keyword>
<proteinExistence type="inferred from homology"/>
<dbReference type="Pfam" id="PF12738">
    <property type="entry name" value="PTCB-BRCT"/>
    <property type="match status" value="1"/>
</dbReference>
<dbReference type="GO" id="GO:0006302">
    <property type="term" value="P:double-strand break repair"/>
    <property type="evidence" value="ECO:0007669"/>
    <property type="project" value="TreeGrafter"/>
</dbReference>
<evidence type="ECO:0000256" key="11">
    <source>
        <dbReference type="ARBA" id="ARBA00023125"/>
    </source>
</evidence>
<evidence type="ECO:0000256" key="16">
    <source>
        <dbReference type="SAM" id="MobiDB-lite"/>
    </source>
</evidence>
<dbReference type="InterPro" id="IPR012317">
    <property type="entry name" value="Poly(ADP-ribose)pol_cat_dom"/>
</dbReference>
<evidence type="ECO:0000256" key="6">
    <source>
        <dbReference type="ARBA" id="ARBA00022737"/>
    </source>
</evidence>
<feature type="domain" description="BRCT" evidence="17">
    <location>
        <begin position="1"/>
        <end position="111"/>
    </location>
</feature>
<dbReference type="SUPFAM" id="SSF142921">
    <property type="entry name" value="WGR domain-like"/>
    <property type="match status" value="1"/>
</dbReference>
<dbReference type="InterPro" id="IPR036930">
    <property type="entry name" value="WGR_dom_sf"/>
</dbReference>
<dbReference type="FunFam" id="1.20.142.10:FF:000002">
    <property type="entry name" value="Poly [ADP-ribose] polymerase"/>
    <property type="match status" value="1"/>
</dbReference>
<dbReference type="SMART" id="SM00773">
    <property type="entry name" value="WGR"/>
    <property type="match status" value="1"/>
</dbReference>
<comment type="subcellular location">
    <subcellularLocation>
        <location evidence="1">Nucleus</location>
    </subcellularLocation>
</comment>
<keyword evidence="8" id="KW-0863">Zinc-finger</keyword>
<evidence type="ECO:0000256" key="9">
    <source>
        <dbReference type="ARBA" id="ARBA00022833"/>
    </source>
</evidence>
<keyword evidence="6" id="KW-0677">Repeat</keyword>
<dbReference type="InterPro" id="IPR008893">
    <property type="entry name" value="WGR_domain"/>
</dbReference>
<accession>A0A292PRR2</accession>
<dbReference type="InterPro" id="IPR050800">
    <property type="entry name" value="ARTD/PARP"/>
</dbReference>
<dbReference type="CDD" id="cd01437">
    <property type="entry name" value="parp_like"/>
    <property type="match status" value="1"/>
</dbReference>
<dbReference type="GO" id="GO:0070212">
    <property type="term" value="P:protein poly-ADP-ribosylation"/>
    <property type="evidence" value="ECO:0007669"/>
    <property type="project" value="TreeGrafter"/>
</dbReference>
<evidence type="ECO:0000256" key="12">
    <source>
        <dbReference type="ARBA" id="ARBA00023242"/>
    </source>
</evidence>
<dbReference type="Gene3D" id="1.20.142.10">
    <property type="entry name" value="Poly(ADP-ribose) polymerase, regulatory domain"/>
    <property type="match status" value="1"/>
</dbReference>
<dbReference type="SUPFAM" id="SSF52113">
    <property type="entry name" value="BRCT domain"/>
    <property type="match status" value="1"/>
</dbReference>
<evidence type="ECO:0000313" key="21">
    <source>
        <dbReference type="EMBL" id="CUS09157.1"/>
    </source>
</evidence>
<feature type="domain" description="PARP catalytic" evidence="18">
    <location>
        <begin position="492"/>
        <end position="733"/>
    </location>
</feature>
<dbReference type="Gene3D" id="3.40.50.10190">
    <property type="entry name" value="BRCT domain"/>
    <property type="match status" value="1"/>
</dbReference>
<keyword evidence="5" id="KW-0479">Metal-binding</keyword>
<dbReference type="AlphaFoldDB" id="A0A292PRR2"/>
<dbReference type="PROSITE" id="PS51977">
    <property type="entry name" value="WGR"/>
    <property type="match status" value="1"/>
</dbReference>
<dbReference type="InterPro" id="IPR036616">
    <property type="entry name" value="Poly(ADP-ribose)pol_reg_dom_sf"/>
</dbReference>
<dbReference type="GO" id="GO:0005730">
    <property type="term" value="C:nucleolus"/>
    <property type="evidence" value="ECO:0007669"/>
    <property type="project" value="TreeGrafter"/>
</dbReference>
<dbReference type="PROSITE" id="PS51059">
    <property type="entry name" value="PARP_CATALYTIC"/>
    <property type="match status" value="1"/>
</dbReference>
<evidence type="ECO:0000256" key="7">
    <source>
        <dbReference type="ARBA" id="ARBA00022765"/>
    </source>
</evidence>